<feature type="non-terminal residue" evidence="1">
    <location>
        <position position="314"/>
    </location>
</feature>
<dbReference type="PANTHER" id="PTHR20883">
    <property type="entry name" value="PHYTANOYL-COA DIOXYGENASE DOMAIN CONTAINING 1"/>
    <property type="match status" value="1"/>
</dbReference>
<evidence type="ECO:0008006" key="2">
    <source>
        <dbReference type="Google" id="ProtNLM"/>
    </source>
</evidence>
<dbReference type="InterPro" id="IPR008775">
    <property type="entry name" value="Phytyl_CoA_dOase-like"/>
</dbReference>
<accession>A0A382B2L7</accession>
<sequence length="314" mass="36678">MKSNSKFKKFLKENGFIIVKNVLNFQKDLKPVLNDMEFVMDCLIQKFAPKKYRNKLLTYDFNKKYTYVSKLNIYDLDQYFNTRLPRDHVKKDSDYFASHSLWNLITHKKILDVVENILGSEILCSPVQNTRIKQPEKKLPKGSIYDGLSGRTPWHQDAAVLTTHGQKFCDMVTVWIPFTKTTKKNGCMITVKQINKMGLLNHISGYRGQVVVKNSKLLDKFKPIYLEANVGDIILLHKHSIHCSLPNRSNNFRISADFRYNRAGTPSGREALPNFYVRSKNKKNITVHNYKQWVALWEKAKNKCIPRKYAFKYS</sequence>
<name>A0A382B2L7_9ZZZZ</name>
<dbReference type="EMBL" id="UINC01027725">
    <property type="protein sequence ID" value="SVB07467.1"/>
    <property type="molecule type" value="Genomic_DNA"/>
</dbReference>
<organism evidence="1">
    <name type="scientific">marine metagenome</name>
    <dbReference type="NCBI Taxonomy" id="408172"/>
    <lineage>
        <taxon>unclassified sequences</taxon>
        <taxon>metagenomes</taxon>
        <taxon>ecological metagenomes</taxon>
    </lineage>
</organism>
<reference evidence="1" key="1">
    <citation type="submission" date="2018-05" db="EMBL/GenBank/DDBJ databases">
        <authorList>
            <person name="Lanie J.A."/>
            <person name="Ng W.-L."/>
            <person name="Kazmierczak K.M."/>
            <person name="Andrzejewski T.M."/>
            <person name="Davidsen T.M."/>
            <person name="Wayne K.J."/>
            <person name="Tettelin H."/>
            <person name="Glass J.I."/>
            <person name="Rusch D."/>
            <person name="Podicherti R."/>
            <person name="Tsui H.-C.T."/>
            <person name="Winkler M.E."/>
        </authorList>
    </citation>
    <scope>NUCLEOTIDE SEQUENCE</scope>
</reference>
<protein>
    <recommendedName>
        <fullName evidence="2">Fe2OG dioxygenase domain-containing protein</fullName>
    </recommendedName>
</protein>
<evidence type="ECO:0000313" key="1">
    <source>
        <dbReference type="EMBL" id="SVB07467.1"/>
    </source>
</evidence>
<dbReference type="PANTHER" id="PTHR20883:SF14">
    <property type="entry name" value="PHYTANOYL-COA DIOXYGENASE"/>
    <property type="match status" value="1"/>
</dbReference>
<dbReference type="SUPFAM" id="SSF51197">
    <property type="entry name" value="Clavaminate synthase-like"/>
    <property type="match status" value="1"/>
</dbReference>
<dbReference type="Pfam" id="PF05721">
    <property type="entry name" value="PhyH"/>
    <property type="match status" value="1"/>
</dbReference>
<dbReference type="AlphaFoldDB" id="A0A382B2L7"/>
<gene>
    <name evidence="1" type="ORF">METZ01_LOCUS160321</name>
</gene>
<dbReference type="Gene3D" id="2.60.120.620">
    <property type="entry name" value="q2cbj1_9rhob like domain"/>
    <property type="match status" value="1"/>
</dbReference>
<proteinExistence type="predicted"/>